<dbReference type="InterPro" id="IPR055739">
    <property type="entry name" value="DUF7315"/>
</dbReference>
<keyword evidence="1" id="KW-1133">Transmembrane helix</keyword>
<evidence type="ECO:0000259" key="2">
    <source>
        <dbReference type="Pfam" id="PF23997"/>
    </source>
</evidence>
<gene>
    <name evidence="3" type="ORF">ACFQMA_21065</name>
</gene>
<protein>
    <recommendedName>
        <fullName evidence="2">DUF7315 domain-containing protein</fullName>
    </recommendedName>
</protein>
<dbReference type="GeneID" id="78822653"/>
<keyword evidence="1" id="KW-0472">Membrane</keyword>
<evidence type="ECO:0000256" key="1">
    <source>
        <dbReference type="SAM" id="Phobius"/>
    </source>
</evidence>
<evidence type="ECO:0000313" key="3">
    <source>
        <dbReference type="EMBL" id="MFC7142317.1"/>
    </source>
</evidence>
<name>A0ABD5Y4H6_9EURY</name>
<evidence type="ECO:0000313" key="4">
    <source>
        <dbReference type="Proteomes" id="UP001596432"/>
    </source>
</evidence>
<feature type="domain" description="DUF7315" evidence="2">
    <location>
        <begin position="2"/>
        <end position="81"/>
    </location>
</feature>
<proteinExistence type="predicted"/>
<keyword evidence="4" id="KW-1185">Reference proteome</keyword>
<dbReference type="AlphaFoldDB" id="A0ABD5Y4H6"/>
<accession>A0ABD5Y4H6</accession>
<feature type="transmembrane region" description="Helical" evidence="1">
    <location>
        <begin position="12"/>
        <end position="32"/>
    </location>
</feature>
<reference evidence="3 4" key="1">
    <citation type="journal article" date="2019" name="Int. J. Syst. Evol. Microbiol.">
        <title>The Global Catalogue of Microorganisms (GCM) 10K type strain sequencing project: providing services to taxonomists for standard genome sequencing and annotation.</title>
        <authorList>
            <consortium name="The Broad Institute Genomics Platform"/>
            <consortium name="The Broad Institute Genome Sequencing Center for Infectious Disease"/>
            <person name="Wu L."/>
            <person name="Ma J."/>
        </authorList>
    </citation>
    <scope>NUCLEOTIDE SEQUENCE [LARGE SCALE GENOMIC DNA]</scope>
    <source>
        <strain evidence="3 4">XZYJT29</strain>
    </source>
</reference>
<comment type="caution">
    <text evidence="3">The sequence shown here is derived from an EMBL/GenBank/DDBJ whole genome shotgun (WGS) entry which is preliminary data.</text>
</comment>
<sequence length="82" mass="8607">MPTAVYKRVTVFSTLIAVVAVVGGFLVLDVATDRATAELSEIDPIVALIGVALIAFGAVTYAFSTRFRAEGMGNAKDDTDEP</sequence>
<dbReference type="Proteomes" id="UP001596432">
    <property type="component" value="Unassembled WGS sequence"/>
</dbReference>
<dbReference type="EMBL" id="JBHTAS010000001">
    <property type="protein sequence ID" value="MFC7142317.1"/>
    <property type="molecule type" value="Genomic_DNA"/>
</dbReference>
<feature type="transmembrane region" description="Helical" evidence="1">
    <location>
        <begin position="44"/>
        <end position="63"/>
    </location>
</feature>
<keyword evidence="1" id="KW-0812">Transmembrane</keyword>
<dbReference type="RefSeq" id="WP_274326206.1">
    <property type="nucleotide sequence ID" value="NZ_CP118158.1"/>
</dbReference>
<organism evidence="3 4">
    <name type="scientific">Halosimplex aquaticum</name>
    <dbReference type="NCBI Taxonomy" id="3026162"/>
    <lineage>
        <taxon>Archaea</taxon>
        <taxon>Methanobacteriati</taxon>
        <taxon>Methanobacteriota</taxon>
        <taxon>Stenosarchaea group</taxon>
        <taxon>Halobacteria</taxon>
        <taxon>Halobacteriales</taxon>
        <taxon>Haloarculaceae</taxon>
        <taxon>Halosimplex</taxon>
    </lineage>
</organism>
<dbReference type="Pfam" id="PF23997">
    <property type="entry name" value="DUF7315"/>
    <property type="match status" value="1"/>
</dbReference>